<dbReference type="EMBL" id="POUT01000002">
    <property type="protein sequence ID" value="PNG10914.1"/>
    <property type="molecule type" value="Genomic_DNA"/>
</dbReference>
<dbReference type="GO" id="GO:0003872">
    <property type="term" value="F:6-phosphofructokinase activity"/>
    <property type="evidence" value="ECO:0007669"/>
    <property type="project" value="TreeGrafter"/>
</dbReference>
<comment type="caution">
    <text evidence="8">The sequence shown here is derived from an EMBL/GenBank/DDBJ whole genome shotgun (WGS) entry which is preliminary data.</text>
</comment>
<organism evidence="8 9">
    <name type="scientific">Stutzerimonas stutzeri</name>
    <name type="common">Pseudomonas stutzeri</name>
    <dbReference type="NCBI Taxonomy" id="316"/>
    <lineage>
        <taxon>Bacteria</taxon>
        <taxon>Pseudomonadati</taxon>
        <taxon>Pseudomonadota</taxon>
        <taxon>Gammaproteobacteria</taxon>
        <taxon>Pseudomonadales</taxon>
        <taxon>Pseudomonadaceae</taxon>
        <taxon>Stutzerimonas</taxon>
    </lineage>
</organism>
<dbReference type="InterPro" id="IPR011611">
    <property type="entry name" value="PfkB_dom"/>
</dbReference>
<protein>
    <recommendedName>
        <fullName evidence="6">Phosphofructokinase</fullName>
    </recommendedName>
</protein>
<name>A0A2N8T837_STUST</name>
<dbReference type="PANTHER" id="PTHR46566">
    <property type="entry name" value="1-PHOSPHOFRUCTOKINASE-RELATED"/>
    <property type="match status" value="1"/>
</dbReference>
<evidence type="ECO:0000256" key="1">
    <source>
        <dbReference type="ARBA" id="ARBA00010688"/>
    </source>
</evidence>
<dbReference type="NCBIfam" id="TIGR03168">
    <property type="entry name" value="1-PFK"/>
    <property type="match status" value="1"/>
</dbReference>
<evidence type="ECO:0000256" key="2">
    <source>
        <dbReference type="ARBA" id="ARBA00022679"/>
    </source>
</evidence>
<dbReference type="PIRSF" id="PIRSF000535">
    <property type="entry name" value="1PFK/6PFK/LacC"/>
    <property type="match status" value="1"/>
</dbReference>
<feature type="domain" description="Carbohydrate kinase PfkB" evidence="7">
    <location>
        <begin position="26"/>
        <end position="296"/>
    </location>
</feature>
<dbReference type="GO" id="GO:0005829">
    <property type="term" value="C:cytosol"/>
    <property type="evidence" value="ECO:0007669"/>
    <property type="project" value="TreeGrafter"/>
</dbReference>
<dbReference type="Proteomes" id="UP000236023">
    <property type="component" value="Unassembled WGS sequence"/>
</dbReference>
<dbReference type="InterPro" id="IPR029056">
    <property type="entry name" value="Ribokinase-like"/>
</dbReference>
<comment type="similarity">
    <text evidence="1 6">Belongs to the carbohydrate kinase PfkB family.</text>
</comment>
<dbReference type="SUPFAM" id="SSF53613">
    <property type="entry name" value="Ribokinase-like"/>
    <property type="match status" value="1"/>
</dbReference>
<dbReference type="PANTHER" id="PTHR46566:SF2">
    <property type="entry name" value="ATP-DEPENDENT 6-PHOSPHOFRUCTOKINASE ISOZYME 2"/>
    <property type="match status" value="1"/>
</dbReference>
<dbReference type="InterPro" id="IPR017583">
    <property type="entry name" value="Tagatose/fructose_Pkinase"/>
</dbReference>
<keyword evidence="4 8" id="KW-0418">Kinase</keyword>
<evidence type="ECO:0000259" key="7">
    <source>
        <dbReference type="Pfam" id="PF00294"/>
    </source>
</evidence>
<dbReference type="RefSeq" id="WP_102893747.1">
    <property type="nucleotide sequence ID" value="NZ_JAMOHU010000008.1"/>
</dbReference>
<evidence type="ECO:0000313" key="9">
    <source>
        <dbReference type="Proteomes" id="UP000236023"/>
    </source>
</evidence>
<evidence type="ECO:0000256" key="3">
    <source>
        <dbReference type="ARBA" id="ARBA00022741"/>
    </source>
</evidence>
<keyword evidence="2 6" id="KW-0808">Transferase</keyword>
<proteinExistence type="inferred from homology"/>
<keyword evidence="5" id="KW-0067">ATP-binding</keyword>
<dbReference type="Pfam" id="PF00294">
    <property type="entry name" value="PfkB"/>
    <property type="match status" value="1"/>
</dbReference>
<dbReference type="CDD" id="cd01164">
    <property type="entry name" value="FruK_PfkB_like"/>
    <property type="match status" value="1"/>
</dbReference>
<dbReference type="Gene3D" id="3.40.1190.20">
    <property type="match status" value="1"/>
</dbReference>
<evidence type="ECO:0000313" key="8">
    <source>
        <dbReference type="EMBL" id="PNG10914.1"/>
    </source>
</evidence>
<dbReference type="InterPro" id="IPR002173">
    <property type="entry name" value="Carboh/pur_kinase_PfkB_CS"/>
</dbReference>
<reference evidence="8 9" key="1">
    <citation type="submission" date="2018-01" db="EMBL/GenBank/DDBJ databases">
        <title>Denitrification phenotypes of diverse strains of Pseudomonas stutzeri.</title>
        <authorList>
            <person name="Milligan D.A."/>
            <person name="Bergaust L."/>
            <person name="Bakken L.R."/>
            <person name="Frostegard A."/>
        </authorList>
    </citation>
    <scope>NUCLEOTIDE SEQUENCE [LARGE SCALE GENOMIC DNA]</scope>
    <source>
        <strain evidence="8 9">24a75</strain>
    </source>
</reference>
<evidence type="ECO:0000256" key="5">
    <source>
        <dbReference type="ARBA" id="ARBA00022840"/>
    </source>
</evidence>
<evidence type="ECO:0000256" key="6">
    <source>
        <dbReference type="PIRNR" id="PIRNR000535"/>
    </source>
</evidence>
<dbReference type="AlphaFoldDB" id="A0A2N8T837"/>
<keyword evidence="3" id="KW-0547">Nucleotide-binding</keyword>
<dbReference type="GO" id="GO:0005524">
    <property type="term" value="F:ATP binding"/>
    <property type="evidence" value="ECO:0007669"/>
    <property type="project" value="UniProtKB-KW"/>
</dbReference>
<dbReference type="PROSITE" id="PS00583">
    <property type="entry name" value="PFKB_KINASES_1"/>
    <property type="match status" value="1"/>
</dbReference>
<sequence>MPFIATLTLNPAMDLSVGTARVVSTDKLRCSLPRHDPGGGGINVARVVKTLGGKALAIYPSGGPFGELLQRSLDELGLVHRPVPIRGDTRESFTVDEVETGLQYRFVLPGPSLAAEELQRCLDTVAALHPAPQYLVLSGSFPPGVAVDFFDELLLLARRIGARLVVDLSGEPLAHAASQGGAYLMKPSLNELSSLMGYPVVGEAQQEEALRSLIQRGCAEIVVLSLGAEGALVACDGYLQRIASPQVPVTSAVGAGDSMLGAIVLALAEGRELGDAVRCGVAAGAATVMRPGTELCHREDVQRLLAGLGCSDR</sequence>
<evidence type="ECO:0000256" key="4">
    <source>
        <dbReference type="ARBA" id="ARBA00022777"/>
    </source>
</evidence>
<accession>A0A2N8T837</accession>
<gene>
    <name evidence="8" type="ORF">CXK94_06870</name>
</gene>